<accession>B9TBS5</accession>
<dbReference type="InterPro" id="IPR014729">
    <property type="entry name" value="Rossmann-like_a/b/a_fold"/>
</dbReference>
<dbReference type="Proteomes" id="UP000008311">
    <property type="component" value="Unassembled WGS sequence"/>
</dbReference>
<dbReference type="PANTHER" id="PTHR30336">
    <property type="entry name" value="INNER MEMBRANE PROTEIN, PROBABLE PERMEASE"/>
    <property type="match status" value="1"/>
</dbReference>
<dbReference type="InterPro" id="IPR051599">
    <property type="entry name" value="Cell_Envelope_Assoc"/>
</dbReference>
<dbReference type="CDD" id="cd06259">
    <property type="entry name" value="YdcF-like"/>
    <property type="match status" value="1"/>
</dbReference>
<name>B9TBS5_RICCO</name>
<dbReference type="AlphaFoldDB" id="B9TBS5"/>
<keyword evidence="1" id="KW-0732">Signal</keyword>
<evidence type="ECO:0000313" key="3">
    <source>
        <dbReference type="EMBL" id="EEF26690.1"/>
    </source>
</evidence>
<protein>
    <recommendedName>
        <fullName evidence="2">DUF218 domain-containing protein</fullName>
    </recommendedName>
</protein>
<feature type="domain" description="DUF218" evidence="2">
    <location>
        <begin position="41"/>
        <end position="182"/>
    </location>
</feature>
<sequence>MKHPSAPKPFRIAFTFIALSITLAALSLSAIGLNDHIEPADAVIVPGNTVNPDGTLSERLKGRLDAALEIFQAGGCKVIFVSGAVGAEGIDEAEAMRRYLLERGVDSQAIIQDSSGFNTAATAANAALALHQRGYSKVLAVSQFFHVPRLQWLLEAQGLNVVGHVHAKYFELRDLYAVLREVAAMSVVLFKRYL</sequence>
<evidence type="ECO:0000313" key="4">
    <source>
        <dbReference type="Proteomes" id="UP000008311"/>
    </source>
</evidence>
<feature type="chain" id="PRO_5002892410" description="DUF218 domain-containing protein" evidence="1">
    <location>
        <begin position="25"/>
        <end position="194"/>
    </location>
</feature>
<dbReference type="InterPro" id="IPR003848">
    <property type="entry name" value="DUF218"/>
</dbReference>
<feature type="signal peptide" evidence="1">
    <location>
        <begin position="1"/>
        <end position="24"/>
    </location>
</feature>
<proteinExistence type="predicted"/>
<dbReference type="GO" id="GO:0005886">
    <property type="term" value="C:plasma membrane"/>
    <property type="evidence" value="ECO:0000318"/>
    <property type="project" value="GO_Central"/>
</dbReference>
<organism evidence="3 4">
    <name type="scientific">Ricinus communis</name>
    <name type="common">Castor bean</name>
    <dbReference type="NCBI Taxonomy" id="3988"/>
    <lineage>
        <taxon>Eukaryota</taxon>
        <taxon>Viridiplantae</taxon>
        <taxon>Streptophyta</taxon>
        <taxon>Embryophyta</taxon>
        <taxon>Tracheophyta</taxon>
        <taxon>Spermatophyta</taxon>
        <taxon>Magnoliopsida</taxon>
        <taxon>eudicotyledons</taxon>
        <taxon>Gunneridae</taxon>
        <taxon>Pentapetalae</taxon>
        <taxon>rosids</taxon>
        <taxon>fabids</taxon>
        <taxon>Malpighiales</taxon>
        <taxon>Euphorbiaceae</taxon>
        <taxon>Acalyphoideae</taxon>
        <taxon>Acalypheae</taxon>
        <taxon>Ricinus</taxon>
    </lineage>
</organism>
<evidence type="ECO:0000256" key="1">
    <source>
        <dbReference type="SAM" id="SignalP"/>
    </source>
</evidence>
<gene>
    <name evidence="3" type="ORF">RCOM_0043660</name>
</gene>
<dbReference type="EMBL" id="EQ976717">
    <property type="protein sequence ID" value="EEF26690.1"/>
    <property type="molecule type" value="Genomic_DNA"/>
</dbReference>
<dbReference type="Gene3D" id="3.40.50.620">
    <property type="entry name" value="HUPs"/>
    <property type="match status" value="1"/>
</dbReference>
<reference evidence="4" key="1">
    <citation type="journal article" date="2010" name="Nat. Biotechnol.">
        <title>Draft genome sequence of the oilseed species Ricinus communis.</title>
        <authorList>
            <person name="Chan A.P."/>
            <person name="Crabtree J."/>
            <person name="Zhao Q."/>
            <person name="Lorenzi H."/>
            <person name="Orvis J."/>
            <person name="Puiu D."/>
            <person name="Melake-Berhan A."/>
            <person name="Jones K.M."/>
            <person name="Redman J."/>
            <person name="Chen G."/>
            <person name="Cahoon E.B."/>
            <person name="Gedil M."/>
            <person name="Stanke M."/>
            <person name="Haas B.J."/>
            <person name="Wortman J.R."/>
            <person name="Fraser-Liggett C.M."/>
            <person name="Ravel J."/>
            <person name="Rabinowicz P.D."/>
        </authorList>
    </citation>
    <scope>NUCLEOTIDE SEQUENCE [LARGE SCALE GENOMIC DNA]</scope>
    <source>
        <strain evidence="4">cv. Hale</strain>
    </source>
</reference>
<evidence type="ECO:0000259" key="2">
    <source>
        <dbReference type="Pfam" id="PF02698"/>
    </source>
</evidence>
<dbReference type="PANTHER" id="PTHR30336:SF20">
    <property type="entry name" value="DUF218 DOMAIN-CONTAINING PROTEIN"/>
    <property type="match status" value="1"/>
</dbReference>
<dbReference type="InParanoid" id="B9TBS5"/>
<dbReference type="Pfam" id="PF02698">
    <property type="entry name" value="DUF218"/>
    <property type="match status" value="1"/>
</dbReference>
<keyword evidence="4" id="KW-1185">Reference proteome</keyword>